<evidence type="ECO:0000313" key="8">
    <source>
        <dbReference type="EMBL" id="KYR01486.1"/>
    </source>
</evidence>
<dbReference type="InterPro" id="IPR001715">
    <property type="entry name" value="CH_dom"/>
</dbReference>
<evidence type="ECO:0000256" key="2">
    <source>
        <dbReference type="ARBA" id="ARBA00022737"/>
    </source>
</evidence>
<dbReference type="EMBL" id="LODT01000006">
    <property type="protein sequence ID" value="KYR01486.1"/>
    <property type="molecule type" value="Genomic_DNA"/>
</dbReference>
<evidence type="ECO:0000256" key="6">
    <source>
        <dbReference type="SAM" id="MobiDB-lite"/>
    </source>
</evidence>
<comment type="caution">
    <text evidence="8">The sequence shown here is derived from an EMBL/GenBank/DDBJ whole genome shotgun (WGS) entry which is preliminary data.</text>
</comment>
<sequence>MISDSNNSNNSDNDTSGEISNFRNIDNGLIKDKDKKRMLLKEESQSNSSMSPISIGSPSFYGTPIGTSSPMSLKYFKSPSAYEIGDFKEKIQHLGWISTPNGLNKTRQRSNSMAIGSPGSITFMNHQIEDLSRQLEEKEKDIHLAAEIGRVLLEKNQDLEEKLSHFSDLESKYLDDSSNLSFLKNQNELLNGTLKEAEIENELLFEKLKGGEQESSRQFLSSHRLNNRNKSGDDLEKLTLEIEELKVRDNQREKNLQKARNEKEILYQKIHSLEGEISSSQESLREIDGLKEKNRKLSIKNKTLKSFSEINVRKSIVEEFNILKGSCQITLDKMISSSNSMIKEFSVQNEIEFFSQTKKLLDSFEINSHMNEPIVIQLIQRLKELDNSSTLEIQSATTTILKSSGDGSDSILVPSAETSSNNLIRSSLLLIISMYMMNRQKEFDDKMVLEKCKIKELIEDFNELKEKLQSSSKLNSKLELQNLSSINEIESFKNQLKDANDSIQILRDQHQKEIEEIQQQQDGNASKQLESKDIEIITLRERLQQLEQQIQSKDTQIKDLTEKEMLLNNEITQIKSQDCKECIQLKDSNTSLRKDRELMVALEEELSLLKSKQCEKCPDLSNQLDGSNIIIDELKTKVLQQSNQLLQLQSNLQEEIDRLKNKDCQHCISKDSTIDDMKCQLNEKVNEIKGLETKYEEGSGIYISKMLSLEQNLLDQINTNNSYHSQFKQLEEKLKEQSEKKCNVCVDLQNQIKSLSDKEMLQVERIKVLESQLEQECKSSIDLRELIEILENRLKLECKSCLELKRLIEDLKNKTQLVESQLLQESTSAKSLAENLQLQTQKTQELNDRAMHLESKLQEECTSCHSLQEHLNRECISCVDYKQQIQVLHDKLNLECQSGIQLKNQLNGLNKDIEIQKQSEKEKLTNLENELQIAQKKQTEHQCGNFPVPDYELKLLRFIGTLINLDLVNLECRECSMKSLRDGISLSQLVNHYFSESIDPRALHKQCNEKQDYIDNISLVINSIKVLETSVCTSFQVLDIVDCKGTEIFKLCFEIVYNGLLNQFNLQTHPELSYFWKHNPEALEHTTTEKWENFMVLEPPYLLRRWVNHFLKQNNQSLVQNFNKDFKDFRVIHWLLTILTDYKITDIQPDSIMEYCKNTLNIGQLTTKDDIEFGNEQKTQVILSQLFIIRSGLDRLISSHQAPPMTNISPRQNLQRMGSANSLLKLSNEEIQKEIIAPSSEEKACKVWLKSIDVNISNLDDFRDGILLLKALDKVSNASVNWKTVTMNPSNTFQMTENCNYAVKIGKELKFSLVGIAGKDFVDCNKKFLLSFVWQMMRLYVLHRISLQSQSNQEKEFTENDLIRKLNQILSQQNKSSSIKSFSDPSLSNGVTLLDLLDAIKPGSIDYQEVKYDDSPDSKKSNTKYVISVSRRLGCSAIIFVEDIIEVKSNMILNFVCDLMTVTKVLDS</sequence>
<feature type="compositionally biased region" description="Low complexity" evidence="6">
    <location>
        <begin position="1"/>
        <end position="16"/>
    </location>
</feature>
<dbReference type="SMART" id="SM00033">
    <property type="entry name" value="CH"/>
    <property type="match status" value="3"/>
</dbReference>
<proteinExistence type="predicted"/>
<dbReference type="PANTHER" id="PTHR19961:SF31">
    <property type="entry name" value="ACTIN BINDING PROTEIN"/>
    <property type="match status" value="1"/>
</dbReference>
<dbReference type="GO" id="GO:0051017">
    <property type="term" value="P:actin filament bundle assembly"/>
    <property type="evidence" value="ECO:0007669"/>
    <property type="project" value="InterPro"/>
</dbReference>
<feature type="coiled-coil region" evidence="5">
    <location>
        <begin position="447"/>
        <end position="694"/>
    </location>
</feature>
<keyword evidence="3" id="KW-0106">Calcium</keyword>
<evidence type="ECO:0000256" key="5">
    <source>
        <dbReference type="SAM" id="Coils"/>
    </source>
</evidence>
<feature type="domain" description="Calponin-homology (CH)" evidence="7">
    <location>
        <begin position="1356"/>
        <end position="1464"/>
    </location>
</feature>
<keyword evidence="1" id="KW-0479">Metal-binding</keyword>
<feature type="domain" description="Calponin-homology (CH)" evidence="7">
    <location>
        <begin position="1230"/>
        <end position="1341"/>
    </location>
</feature>
<evidence type="ECO:0000313" key="9">
    <source>
        <dbReference type="Proteomes" id="UP000076078"/>
    </source>
</evidence>
<dbReference type="STRING" id="361077.A0A152A5I8"/>
<dbReference type="Proteomes" id="UP000076078">
    <property type="component" value="Unassembled WGS sequence"/>
</dbReference>
<dbReference type="GO" id="GO:0005737">
    <property type="term" value="C:cytoplasm"/>
    <property type="evidence" value="ECO:0007669"/>
    <property type="project" value="TreeGrafter"/>
</dbReference>
<gene>
    <name evidence="8" type="ORF">DLAC_01472</name>
</gene>
<dbReference type="Gene3D" id="1.10.418.10">
    <property type="entry name" value="Calponin-like domain"/>
    <property type="match status" value="4"/>
</dbReference>
<dbReference type="GO" id="GO:0051639">
    <property type="term" value="P:actin filament network formation"/>
    <property type="evidence" value="ECO:0007669"/>
    <property type="project" value="TreeGrafter"/>
</dbReference>
<evidence type="ECO:0000256" key="4">
    <source>
        <dbReference type="ARBA" id="ARBA00023203"/>
    </source>
</evidence>
<name>A0A152A5I8_TIELA</name>
<dbReference type="PROSITE" id="PS50021">
    <property type="entry name" value="CH"/>
    <property type="match status" value="3"/>
</dbReference>
<feature type="coiled-coil region" evidence="5">
    <location>
        <begin position="903"/>
        <end position="937"/>
    </location>
</feature>
<keyword evidence="9" id="KW-1185">Reference proteome</keyword>
<keyword evidence="4" id="KW-0009">Actin-binding</keyword>
<feature type="coiled-coil region" evidence="5">
    <location>
        <begin position="180"/>
        <end position="300"/>
    </location>
</feature>
<dbReference type="FunCoup" id="A0A152A5I8">
    <property type="interactions" value="12"/>
</dbReference>
<accession>A0A152A5I8</accession>
<dbReference type="OMA" id="NTFSMTE"/>
<dbReference type="GO" id="GO:0051015">
    <property type="term" value="F:actin filament binding"/>
    <property type="evidence" value="ECO:0007669"/>
    <property type="project" value="InterPro"/>
</dbReference>
<dbReference type="PANTHER" id="PTHR19961">
    <property type="entry name" value="FIMBRIN/PLASTIN"/>
    <property type="match status" value="1"/>
</dbReference>
<feature type="region of interest" description="Disordered" evidence="6">
    <location>
        <begin position="1"/>
        <end position="22"/>
    </location>
</feature>
<dbReference type="InterPro" id="IPR036872">
    <property type="entry name" value="CH_dom_sf"/>
</dbReference>
<dbReference type="Pfam" id="PF00307">
    <property type="entry name" value="CH"/>
    <property type="match status" value="3"/>
</dbReference>
<feature type="coiled-coil region" evidence="5">
    <location>
        <begin position="801"/>
        <end position="856"/>
    </location>
</feature>
<dbReference type="CDD" id="cd21219">
    <property type="entry name" value="CH_PLS_FIM_rpt3"/>
    <property type="match status" value="1"/>
</dbReference>
<organism evidence="8 9">
    <name type="scientific">Tieghemostelium lacteum</name>
    <name type="common">Slime mold</name>
    <name type="synonym">Dictyostelium lacteum</name>
    <dbReference type="NCBI Taxonomy" id="361077"/>
    <lineage>
        <taxon>Eukaryota</taxon>
        <taxon>Amoebozoa</taxon>
        <taxon>Evosea</taxon>
        <taxon>Eumycetozoa</taxon>
        <taxon>Dictyostelia</taxon>
        <taxon>Dictyosteliales</taxon>
        <taxon>Raperosteliaceae</taxon>
        <taxon>Tieghemostelium</taxon>
    </lineage>
</organism>
<dbReference type="GO" id="GO:0046872">
    <property type="term" value="F:metal ion binding"/>
    <property type="evidence" value="ECO:0007669"/>
    <property type="project" value="UniProtKB-KW"/>
</dbReference>
<dbReference type="InterPro" id="IPR039959">
    <property type="entry name" value="Fimbrin/Plastin"/>
</dbReference>
<dbReference type="SUPFAM" id="SSF47576">
    <property type="entry name" value="Calponin-homology domain, CH-domain"/>
    <property type="match status" value="1"/>
</dbReference>
<dbReference type="GO" id="GO:0032432">
    <property type="term" value="C:actin filament bundle"/>
    <property type="evidence" value="ECO:0007669"/>
    <property type="project" value="TreeGrafter"/>
</dbReference>
<dbReference type="FunFam" id="1.10.418.10:FF:000010">
    <property type="entry name" value="Plastin-3 isoform 1"/>
    <property type="match status" value="1"/>
</dbReference>
<protein>
    <submittedName>
        <fullName evidence="8">Actin binding protein</fullName>
    </submittedName>
</protein>
<reference evidence="8 9" key="1">
    <citation type="submission" date="2015-12" db="EMBL/GenBank/DDBJ databases">
        <title>Dictyostelia acquired genes for synthesis and detection of signals that induce cell-type specialization by lateral gene transfer from prokaryotes.</title>
        <authorList>
            <person name="Gloeckner G."/>
            <person name="Schaap P."/>
        </authorList>
    </citation>
    <scope>NUCLEOTIDE SEQUENCE [LARGE SCALE GENOMIC DNA]</scope>
    <source>
        <strain evidence="8 9">TK</strain>
    </source>
</reference>
<dbReference type="GO" id="GO:0005884">
    <property type="term" value="C:actin filament"/>
    <property type="evidence" value="ECO:0007669"/>
    <property type="project" value="TreeGrafter"/>
</dbReference>
<feature type="domain" description="Calponin-homology (CH)" evidence="7">
    <location>
        <begin position="949"/>
        <end position="1060"/>
    </location>
</feature>
<dbReference type="InParanoid" id="A0A152A5I8"/>
<evidence type="ECO:0000259" key="7">
    <source>
        <dbReference type="PROSITE" id="PS50021"/>
    </source>
</evidence>
<dbReference type="OrthoDB" id="10255522at2759"/>
<feature type="coiled-coil region" evidence="5">
    <location>
        <begin position="121"/>
        <end position="148"/>
    </location>
</feature>
<evidence type="ECO:0000256" key="3">
    <source>
        <dbReference type="ARBA" id="ARBA00022837"/>
    </source>
</evidence>
<keyword evidence="5" id="KW-0175">Coiled coil</keyword>
<keyword evidence="2" id="KW-0677">Repeat</keyword>
<evidence type="ECO:0000256" key="1">
    <source>
        <dbReference type="ARBA" id="ARBA00022723"/>
    </source>
</evidence>
<dbReference type="CDD" id="cd21220">
    <property type="entry name" value="CH_PLS_FIM_rpt4"/>
    <property type="match status" value="1"/>
</dbReference>